<proteinExistence type="predicted"/>
<dbReference type="PANTHER" id="PTHR33336">
    <property type="entry name" value="QUINOL MONOOXYGENASE YGIN-RELATED"/>
    <property type="match status" value="1"/>
</dbReference>
<dbReference type="Pfam" id="PF03992">
    <property type="entry name" value="ABM"/>
    <property type="match status" value="1"/>
</dbReference>
<evidence type="ECO:0000313" key="3">
    <source>
        <dbReference type="Proteomes" id="UP000249610"/>
    </source>
</evidence>
<dbReference type="PANTHER" id="PTHR33336:SF3">
    <property type="entry name" value="ABM DOMAIN-CONTAINING PROTEIN"/>
    <property type="match status" value="1"/>
</dbReference>
<dbReference type="Gene3D" id="3.30.70.100">
    <property type="match status" value="1"/>
</dbReference>
<comment type="caution">
    <text evidence="2">The sequence shown here is derived from an EMBL/GenBank/DDBJ whole genome shotgun (WGS) entry which is preliminary data.</text>
</comment>
<dbReference type="EMBL" id="QLLK01000003">
    <property type="protein sequence ID" value="RAI92025.1"/>
    <property type="molecule type" value="Genomic_DNA"/>
</dbReference>
<name>A0A327PIB6_9BACT</name>
<dbReference type="RefSeq" id="WP_111610674.1">
    <property type="nucleotide sequence ID" value="NZ_QLLK01000003.1"/>
</dbReference>
<dbReference type="SUPFAM" id="SSF54909">
    <property type="entry name" value="Dimeric alpha+beta barrel"/>
    <property type="match status" value="1"/>
</dbReference>
<dbReference type="GO" id="GO:0004497">
    <property type="term" value="F:monooxygenase activity"/>
    <property type="evidence" value="ECO:0007669"/>
    <property type="project" value="UniProtKB-KW"/>
</dbReference>
<dbReference type="InterPro" id="IPR011008">
    <property type="entry name" value="Dimeric_a/b-barrel"/>
</dbReference>
<dbReference type="AlphaFoldDB" id="A0A327PIB6"/>
<dbReference type="PROSITE" id="PS51725">
    <property type="entry name" value="ABM"/>
    <property type="match status" value="1"/>
</dbReference>
<dbReference type="InterPro" id="IPR007138">
    <property type="entry name" value="ABM_dom"/>
</dbReference>
<sequence length="140" mass="15699">MKNHKFQLPTFLLGSVFLVLTSVGLGFISKKNPSAQNQPQVVRMAKLKIHPEMLDNYKAFLKEEIETSVRIEPGVLALNAVSDKNDPTSITILEIYANQAAYLAHLETAHFLKYKNGTSQMVKSLELVEVEEIALRSKTK</sequence>
<feature type="domain" description="ABM" evidence="1">
    <location>
        <begin position="41"/>
        <end position="133"/>
    </location>
</feature>
<dbReference type="OrthoDB" id="9812754at2"/>
<reference evidence="2 3" key="1">
    <citation type="submission" date="2018-06" db="EMBL/GenBank/DDBJ databases">
        <title>Genomic Encyclopedia of Archaeal and Bacterial Type Strains, Phase II (KMG-II): from individual species to whole genera.</title>
        <authorList>
            <person name="Goeker M."/>
        </authorList>
    </citation>
    <scope>NUCLEOTIDE SEQUENCE [LARGE SCALE GENOMIC DNA]</scope>
    <source>
        <strain evidence="2 3">DSM 23446</strain>
    </source>
</reference>
<organism evidence="2 3">
    <name type="scientific">Algoriphagus yeomjeoni</name>
    <dbReference type="NCBI Taxonomy" id="291403"/>
    <lineage>
        <taxon>Bacteria</taxon>
        <taxon>Pseudomonadati</taxon>
        <taxon>Bacteroidota</taxon>
        <taxon>Cytophagia</taxon>
        <taxon>Cytophagales</taxon>
        <taxon>Cyclobacteriaceae</taxon>
        <taxon>Algoriphagus</taxon>
    </lineage>
</organism>
<dbReference type="InterPro" id="IPR050744">
    <property type="entry name" value="AI-2_Isomerase_LsrG"/>
</dbReference>
<keyword evidence="2" id="KW-0560">Oxidoreductase</keyword>
<keyword evidence="3" id="KW-1185">Reference proteome</keyword>
<gene>
    <name evidence="2" type="ORF">LV83_01251</name>
</gene>
<protein>
    <submittedName>
        <fullName evidence="2">Quinol monooxygenase YgiN</fullName>
    </submittedName>
</protein>
<dbReference type="Proteomes" id="UP000249610">
    <property type="component" value="Unassembled WGS sequence"/>
</dbReference>
<keyword evidence="2" id="KW-0503">Monooxygenase</keyword>
<evidence type="ECO:0000259" key="1">
    <source>
        <dbReference type="PROSITE" id="PS51725"/>
    </source>
</evidence>
<evidence type="ECO:0000313" key="2">
    <source>
        <dbReference type="EMBL" id="RAI92025.1"/>
    </source>
</evidence>
<accession>A0A327PIB6</accession>